<reference evidence="1" key="1">
    <citation type="submission" date="2020-05" db="EMBL/GenBank/DDBJ databases">
        <title>Mycena genomes resolve the evolution of fungal bioluminescence.</title>
        <authorList>
            <person name="Tsai I.J."/>
        </authorList>
    </citation>
    <scope>NUCLEOTIDE SEQUENCE</scope>
    <source>
        <strain evidence="1">CCC161011</strain>
    </source>
</reference>
<dbReference type="OrthoDB" id="5535068at2759"/>
<proteinExistence type="predicted"/>
<keyword evidence="2" id="KW-1185">Reference proteome</keyword>
<dbReference type="CDD" id="cd00303">
    <property type="entry name" value="retropepsin_like"/>
    <property type="match status" value="1"/>
</dbReference>
<organism evidence="1 2">
    <name type="scientific">Mycena venus</name>
    <dbReference type="NCBI Taxonomy" id="2733690"/>
    <lineage>
        <taxon>Eukaryota</taxon>
        <taxon>Fungi</taxon>
        <taxon>Dikarya</taxon>
        <taxon>Basidiomycota</taxon>
        <taxon>Agaricomycotina</taxon>
        <taxon>Agaricomycetes</taxon>
        <taxon>Agaricomycetidae</taxon>
        <taxon>Agaricales</taxon>
        <taxon>Marasmiineae</taxon>
        <taxon>Mycenaceae</taxon>
        <taxon>Mycena</taxon>
    </lineage>
</organism>
<comment type="caution">
    <text evidence="1">The sequence shown here is derived from an EMBL/GenBank/DDBJ whole genome shotgun (WGS) entry which is preliminary data.</text>
</comment>
<dbReference type="Proteomes" id="UP000620124">
    <property type="component" value="Unassembled WGS sequence"/>
</dbReference>
<evidence type="ECO:0000313" key="1">
    <source>
        <dbReference type="EMBL" id="KAF7372078.1"/>
    </source>
</evidence>
<gene>
    <name evidence="1" type="ORF">MVEN_00066100</name>
</gene>
<accession>A0A8H6Z3T7</accession>
<sequence>MDITRHVNMGDANGGVKEVRGYLNEVQLNTGGASITASFWVGDTLPFDMLLGRPWQKGNFVSIEERPDGTYLVFRDADTGNNRFQLLVEEEEDPYLQNNFIPMPGSFMTQIVESQPALRTHISNSVAAQQLTDDIFGSSDEEDDSVPVDKFKEFPRGEICVTCKILMHHGLFRFILDWDSQMDWFSQEANQILSSDCMPNVLLNPRRNGVTVHAFYTGFANLQEHETYQRRSNSLGNPIPVPGHHLLASNPCAFFRLYGNQDLISLDHRRHLQGFLTLHPELIWAAEKYRLTPDAFLVRTFYLSTYSFAPVPPLLHFTPDFLKHSEVNQFE</sequence>
<dbReference type="EMBL" id="JACAZI010000001">
    <property type="protein sequence ID" value="KAF7372078.1"/>
    <property type="molecule type" value="Genomic_DNA"/>
</dbReference>
<dbReference type="AlphaFoldDB" id="A0A8H6Z3T7"/>
<evidence type="ECO:0000313" key="2">
    <source>
        <dbReference type="Proteomes" id="UP000620124"/>
    </source>
</evidence>
<name>A0A8H6Z3T7_9AGAR</name>
<protein>
    <submittedName>
        <fullName evidence="1">CCHC-type domain-containing protein</fullName>
    </submittedName>
</protein>